<keyword evidence="1" id="KW-0560">Oxidoreductase</keyword>
<keyword evidence="3" id="KW-1185">Reference proteome</keyword>
<dbReference type="Gene3D" id="3.40.50.720">
    <property type="entry name" value="NAD(P)-binding Rossmann-like Domain"/>
    <property type="match status" value="2"/>
</dbReference>
<dbReference type="PANTHER" id="PTHR43157">
    <property type="entry name" value="PHOSPHATIDYLINOSITOL-GLYCAN BIOSYNTHESIS CLASS F PROTEIN-RELATED"/>
    <property type="match status" value="1"/>
</dbReference>
<dbReference type="InterPro" id="IPR036291">
    <property type="entry name" value="NAD(P)-bd_dom_sf"/>
</dbReference>
<dbReference type="PRINTS" id="PR00080">
    <property type="entry name" value="SDRFAMILY"/>
</dbReference>
<organism evidence="2 3">
    <name type="scientific">Pythium oligandrum</name>
    <name type="common">Mycoparasitic fungus</name>
    <dbReference type="NCBI Taxonomy" id="41045"/>
    <lineage>
        <taxon>Eukaryota</taxon>
        <taxon>Sar</taxon>
        <taxon>Stramenopiles</taxon>
        <taxon>Oomycota</taxon>
        <taxon>Peronosporomycetes</taxon>
        <taxon>Pythiales</taxon>
        <taxon>Pythiaceae</taxon>
        <taxon>Pythium</taxon>
    </lineage>
</organism>
<sequence>MTASQWDVMHIPSLDGKIVVITGANAGLGFTTALEIAAKSAHVILACRSAERATAALKDIQEKTGNDRVEVMKLDVGSMDSILEFVAAFRARFDRLDVLINNAGVMYPEQRETVDGFEVHFGVNHLGHFYLTSLLFDLLKASPEARIVTVSSVNHRIASADFATAGFVNTRPGWIYMNDYSISKLANLLFTFELDRRLRASGITNVKAVACHPGITMTNIIPHAIQAGSLPEWVQKGMQKAFSIIPIFQSVEYGALPTLFAATAESVESGEFYGPDSWTTCWGQPAKETPAAASRSVENARVLWDRSEELLECRFHTKRPSEETEIHFVATMSTSWEAEHMPSLAGKIVIVTGSDSGVGLATATAMATKQAHVVLACPSSTSGRKAVEDIQEKTANDKVEFIKLDLGCLATIRKFVKKFRQQFDRVDILVNNAGVLNPTEQHTKDGFESHFGINYLGHFYLTSLLFDLLKRSDAARVVNLSSMIHRMASPNFETAGILPDDSNWSVMPEYSSSKLACLMFAYELHRRVQAAGITNIKVLAAHPGVAMTKMSTNAVYVHYLPTIAQSWISKFFSITPVFQSPEMAALPSLYAATCENAQSGEFYGPDGWGACWGHPTLEQSSAASHSRRNAKKLWTRSEELLKSPFHVK</sequence>
<dbReference type="GO" id="GO:0016491">
    <property type="term" value="F:oxidoreductase activity"/>
    <property type="evidence" value="ECO:0007669"/>
    <property type="project" value="UniProtKB-KW"/>
</dbReference>
<dbReference type="NCBIfam" id="NF004846">
    <property type="entry name" value="PRK06197.1"/>
    <property type="match status" value="2"/>
</dbReference>
<evidence type="ECO:0000313" key="2">
    <source>
        <dbReference type="EMBL" id="TMW62798.1"/>
    </source>
</evidence>
<accession>A0A8K1CHX9</accession>
<comment type="caution">
    <text evidence="2">The sequence shown here is derived from an EMBL/GenBank/DDBJ whole genome shotgun (WGS) entry which is preliminary data.</text>
</comment>
<dbReference type="InterPro" id="IPR002347">
    <property type="entry name" value="SDR_fam"/>
</dbReference>
<evidence type="ECO:0000313" key="3">
    <source>
        <dbReference type="Proteomes" id="UP000794436"/>
    </source>
</evidence>
<dbReference type="PRINTS" id="PR00081">
    <property type="entry name" value="GDHRDH"/>
</dbReference>
<dbReference type="CDD" id="cd05327">
    <property type="entry name" value="retinol-DH_like_SDR_c_like"/>
    <property type="match status" value="2"/>
</dbReference>
<name>A0A8K1CHX9_PYTOL</name>
<protein>
    <submittedName>
        <fullName evidence="2">Uncharacterized protein</fullName>
    </submittedName>
</protein>
<proteinExistence type="predicted"/>
<evidence type="ECO:0000256" key="1">
    <source>
        <dbReference type="ARBA" id="ARBA00023002"/>
    </source>
</evidence>
<dbReference type="OrthoDB" id="47007at2759"/>
<dbReference type="Pfam" id="PF00106">
    <property type="entry name" value="adh_short"/>
    <property type="match status" value="2"/>
</dbReference>
<dbReference type="EMBL" id="SPLM01000073">
    <property type="protein sequence ID" value="TMW62798.1"/>
    <property type="molecule type" value="Genomic_DNA"/>
</dbReference>
<gene>
    <name evidence="2" type="ORF">Poli38472_005416</name>
</gene>
<reference evidence="2" key="1">
    <citation type="submission" date="2019-03" db="EMBL/GenBank/DDBJ databases">
        <title>Long read genome sequence of the mycoparasitic Pythium oligandrum ATCC 38472 isolated from sugarbeet rhizosphere.</title>
        <authorList>
            <person name="Gaulin E."/>
        </authorList>
    </citation>
    <scope>NUCLEOTIDE SEQUENCE</scope>
    <source>
        <strain evidence="2">ATCC 38472_TT</strain>
    </source>
</reference>
<dbReference type="AlphaFoldDB" id="A0A8K1CHX9"/>
<dbReference type="PANTHER" id="PTHR43157:SF31">
    <property type="entry name" value="PHOSPHATIDYLINOSITOL-GLYCAN BIOSYNTHESIS CLASS F PROTEIN"/>
    <property type="match status" value="1"/>
</dbReference>
<dbReference type="SUPFAM" id="SSF51735">
    <property type="entry name" value="NAD(P)-binding Rossmann-fold domains"/>
    <property type="match status" value="2"/>
</dbReference>
<dbReference type="Proteomes" id="UP000794436">
    <property type="component" value="Unassembled WGS sequence"/>
</dbReference>